<proteinExistence type="predicted"/>
<dbReference type="EMBL" id="FQUG01000003">
    <property type="protein sequence ID" value="SHE63304.1"/>
    <property type="molecule type" value="Genomic_DNA"/>
</dbReference>
<evidence type="ECO:0000313" key="1">
    <source>
        <dbReference type="EMBL" id="SHE63304.1"/>
    </source>
</evidence>
<keyword evidence="2" id="KW-1185">Reference proteome</keyword>
<evidence type="ECO:0000313" key="2">
    <source>
        <dbReference type="Proteomes" id="UP000184404"/>
    </source>
</evidence>
<gene>
    <name evidence="1" type="ORF">SAMN02745190_00862</name>
</gene>
<dbReference type="Proteomes" id="UP000184404">
    <property type="component" value="Unassembled WGS sequence"/>
</dbReference>
<dbReference type="STRING" id="1123243.SAMN02745190_00862"/>
<sequence length="63" mass="7513">MTVKEVIAHAKAIRKYCDTYRWCKMCPFYGRMIGCRFLFNTPDDWTFSGIREKNRRADDGKVD</sequence>
<accession>A0A1M4V2T5</accession>
<dbReference type="AlphaFoldDB" id="A0A1M4V2T5"/>
<protein>
    <submittedName>
        <fullName evidence="1">Uncharacterized protein</fullName>
    </submittedName>
</protein>
<organism evidence="1 2">
    <name type="scientific">Schwartzia succinivorans DSM 10502</name>
    <dbReference type="NCBI Taxonomy" id="1123243"/>
    <lineage>
        <taxon>Bacteria</taxon>
        <taxon>Bacillati</taxon>
        <taxon>Bacillota</taxon>
        <taxon>Negativicutes</taxon>
        <taxon>Selenomonadales</taxon>
        <taxon>Selenomonadaceae</taxon>
        <taxon>Schwartzia</taxon>
    </lineage>
</organism>
<name>A0A1M4V2T5_9FIRM</name>
<reference evidence="1 2" key="1">
    <citation type="submission" date="2016-11" db="EMBL/GenBank/DDBJ databases">
        <authorList>
            <person name="Jaros S."/>
            <person name="Januszkiewicz K."/>
            <person name="Wedrychowicz H."/>
        </authorList>
    </citation>
    <scope>NUCLEOTIDE SEQUENCE [LARGE SCALE GENOMIC DNA]</scope>
    <source>
        <strain evidence="1 2">DSM 10502</strain>
    </source>
</reference>